<keyword evidence="2" id="KW-1185">Reference proteome</keyword>
<dbReference type="Proteomes" id="UP000017170">
    <property type="component" value="Unassembled WGS sequence"/>
</dbReference>
<protein>
    <submittedName>
        <fullName evidence="1">Uncharacterized protein</fullName>
    </submittedName>
</protein>
<evidence type="ECO:0000313" key="2">
    <source>
        <dbReference type="Proteomes" id="UP000017170"/>
    </source>
</evidence>
<organism evidence="1 2">
    <name type="scientific">Alkalihalophilus marmarensis DSM 21297</name>
    <dbReference type="NCBI Taxonomy" id="1188261"/>
    <lineage>
        <taxon>Bacteria</taxon>
        <taxon>Bacillati</taxon>
        <taxon>Bacillota</taxon>
        <taxon>Bacilli</taxon>
        <taxon>Bacillales</taxon>
        <taxon>Bacillaceae</taxon>
        <taxon>Alkalihalophilus</taxon>
    </lineage>
</organism>
<name>U6SP81_9BACI</name>
<sequence>MISGENAHTILSFMKAGELCHTLAIQTKKRKIIMQSMLRKINKQWKMPAAASILTQKNQTTYKRAKQRIS</sequence>
<dbReference type="AlphaFoldDB" id="U6SP81"/>
<comment type="caution">
    <text evidence="1">The sequence shown here is derived from an EMBL/GenBank/DDBJ whole genome shotgun (WGS) entry which is preliminary data.</text>
</comment>
<proteinExistence type="predicted"/>
<gene>
    <name evidence="1" type="ORF">A33I_14930</name>
</gene>
<accession>U6SP81</accession>
<dbReference type="EMBL" id="ATAE01000032">
    <property type="protein sequence ID" value="ERN52720.1"/>
    <property type="molecule type" value="Genomic_DNA"/>
</dbReference>
<reference evidence="1 2" key="1">
    <citation type="journal article" date="2013" name="Genome Announc.">
        <title>Genome Sequence of the Extreme Obligate Alkaliphile Bacillus marmarensis Strain DSM 21297.</title>
        <authorList>
            <person name="Wernick D.G."/>
            <person name="Choi K.Y."/>
            <person name="Tat C.A."/>
            <person name="Lafontaine Rivera J.G."/>
            <person name="Liao J.C."/>
        </authorList>
    </citation>
    <scope>NUCLEOTIDE SEQUENCE [LARGE SCALE GENOMIC DNA]</scope>
    <source>
        <strain evidence="1 2">DSM 21297</strain>
    </source>
</reference>
<evidence type="ECO:0000313" key="1">
    <source>
        <dbReference type="EMBL" id="ERN52720.1"/>
    </source>
</evidence>